<evidence type="ECO:0000313" key="3">
    <source>
        <dbReference type="Proteomes" id="UP000197781"/>
    </source>
</evidence>
<evidence type="ECO:0000256" key="1">
    <source>
        <dbReference type="SAM" id="SignalP"/>
    </source>
</evidence>
<organism evidence="2 3">
    <name type="scientific">Brevibacillus formosus</name>
    <dbReference type="NCBI Taxonomy" id="54913"/>
    <lineage>
        <taxon>Bacteria</taxon>
        <taxon>Bacillati</taxon>
        <taxon>Bacillota</taxon>
        <taxon>Bacilli</taxon>
        <taxon>Bacillales</taxon>
        <taxon>Paenibacillaceae</taxon>
        <taxon>Brevibacillus</taxon>
    </lineage>
</organism>
<gene>
    <name evidence="2" type="ORF">BP422_24315</name>
</gene>
<dbReference type="KEGG" id="bfm:BP422_24315"/>
<accession>A0A220MN94</accession>
<dbReference type="Proteomes" id="UP000197781">
    <property type="component" value="Chromosome"/>
</dbReference>
<feature type="chain" id="PRO_5039343262" evidence="1">
    <location>
        <begin position="29"/>
        <end position="199"/>
    </location>
</feature>
<proteinExistence type="predicted"/>
<reference evidence="2 3" key="1">
    <citation type="submission" date="2016-11" db="EMBL/GenBank/DDBJ databases">
        <authorList>
            <person name="Jaros S."/>
            <person name="Januszkiewicz K."/>
            <person name="Wedrychowicz H."/>
        </authorList>
    </citation>
    <scope>NUCLEOTIDE SEQUENCE [LARGE SCALE GENOMIC DNA]</scope>
    <source>
        <strain evidence="2 3">NF2</strain>
    </source>
</reference>
<dbReference type="EMBL" id="CP018145">
    <property type="protein sequence ID" value="ASJ56413.1"/>
    <property type="molecule type" value="Genomic_DNA"/>
</dbReference>
<dbReference type="AlphaFoldDB" id="A0A220MN94"/>
<evidence type="ECO:0000313" key="2">
    <source>
        <dbReference type="EMBL" id="ASJ56413.1"/>
    </source>
</evidence>
<keyword evidence="1" id="KW-0732">Signal</keyword>
<name>A0A220MN94_9BACL</name>
<sequence>MVKTSLLTSLALAISIGFSGIIAPSVSANTPVPIQNVQSQPLIEHVKSIKTEHKGIFSTAITEEWFNPQNGFLREDNFVKEQEKITLKSKVRQYPNQKSLLKETIDRYQDKDIWTYLGVDTLNGQQVKKLKTIIEPKSGIYHIAYVNSSTGLPIKEDKFDNQNDLLATYVYFYDKVTDPNGAIFEVKEKNLNIDLQKTK</sequence>
<dbReference type="RefSeq" id="WP_088909986.1">
    <property type="nucleotide sequence ID" value="NZ_CP018145.1"/>
</dbReference>
<feature type="signal peptide" evidence="1">
    <location>
        <begin position="1"/>
        <end position="28"/>
    </location>
</feature>
<protein>
    <submittedName>
        <fullName evidence="2">Uncharacterized protein</fullName>
    </submittedName>
</protein>